<dbReference type="Gene3D" id="3.30.450.200">
    <property type="match status" value="1"/>
</dbReference>
<dbReference type="OrthoDB" id="6019893at2759"/>
<keyword evidence="6" id="KW-1185">Reference proteome</keyword>
<dbReference type="InterPro" id="IPR043153">
    <property type="entry name" value="DENN_C"/>
</dbReference>
<feature type="region of interest" description="Disordered" evidence="3">
    <location>
        <begin position="637"/>
        <end position="657"/>
    </location>
</feature>
<dbReference type="InterPro" id="IPR001194">
    <property type="entry name" value="cDENN_dom"/>
</dbReference>
<dbReference type="PANTHER" id="PTHR12296:SF21">
    <property type="entry name" value="DENN DOMAIN-CONTAINING PROTEIN 3"/>
    <property type="match status" value="1"/>
</dbReference>
<sequence>MAELPSGLLEACVVIGAHCDKLREIYQETNSNQAIGPAFSRVQRRRSFIKKKKRDRPAEASANRESANRVEGSPTTEEISVPKDLDLIALPQLCFPGGLQPANEQKEDSYHYLVFTDLFGTRTHGVVLQDETSSQNGHRRNSSRLYAPFAICIISKFPYYNALRDCLSCLLVQLRLGRQSEFEETVKEVSAKLSLVPLPPPGQLHVSFSLRPLQIVLPSREAHDSPVIDIDLHLPLLCFTHTTLLQVLSCILQEERVVLFSSDWAKLTLVAESLLLYLQPLSWQQPYVPVLSGGMLDFLMAPTAFLMGCHVSHFEEVAAETEDLILVNIDDGSIQSSWAEQIDLPCIPWLLRTGLCQGADVNERRAHRRDWQHRLNTQIQNISMEDVQDYLNYEHRVFNSEEFLRTREPGDQAFYKTVLDTHIFHSFLRDRLNRKLDAYSRMELSTRNSAPRNRTMTESPRRPPRSELSRSGYSGPEHRLSKRLGASLPNLDQSPADSLNARHVNRIASLRKISPDTGLKHHQKVVKVFRLPEFPPPLAYHYVQNYYSDMVVSLGKAISATQPEDASLLARYHYLRGLVNTVSNKRLDALEDFQSLYKTDAEIFPPQMVKSLVDSLPESELAQAERRPELKHFISRIKRDQERERSRQSSKEDEGAVKRFQLPKKHMQLEEFVKCVQESGMVKDLGTIHRLFDALTVGQQKQVGPDLFRVFYTIWKETEAEAQEVCLPASVSEHLEPSECVFKLSSSVKTSRGVGKIAMTQRRLFLLPDGRPGYVEDVKVSSAPLMLLRIPSLKLRVRGRKEVFEANLKTEAELWNLMVKEMRAGRSMADLHKDPQYMQQALTNALLMDAVVGSLQSSKAIYAASKLAHFDRMKTEVPMMVPQTTVSCPVPSHAPNCMLEVEQDQVWMGSEDSVIYIITVGKKVAYSCSVEGTVMLWDVATLQVKKQFRLSCDRLLSVYNHNGGLWCFGTAFSSILLLPELEEVWSVCMDSGEVCVWHLKDATRPYHRVELQDCSGCSCMIRVKNQVWIGGMARSHAKGKVYILDAERHLVLKELQAHTDRVTALCSAEDRYALSGAGKLDGKIAIWKVE</sequence>
<dbReference type="InterPro" id="IPR015943">
    <property type="entry name" value="WD40/YVTN_repeat-like_dom_sf"/>
</dbReference>
<feature type="region of interest" description="Disordered" evidence="3">
    <location>
        <begin position="49"/>
        <end position="77"/>
    </location>
</feature>
<feature type="domain" description="UDENN" evidence="4">
    <location>
        <begin position="47"/>
        <end position="438"/>
    </location>
</feature>
<evidence type="ECO:0000256" key="3">
    <source>
        <dbReference type="SAM" id="MobiDB-lite"/>
    </source>
</evidence>
<dbReference type="PROSITE" id="PS50211">
    <property type="entry name" value="DENN"/>
    <property type="match status" value="1"/>
</dbReference>
<dbReference type="GO" id="GO:0032483">
    <property type="term" value="P:regulation of Rab protein signal transduction"/>
    <property type="evidence" value="ECO:0007669"/>
    <property type="project" value="TreeGrafter"/>
</dbReference>
<dbReference type="InterPro" id="IPR005113">
    <property type="entry name" value="uDENN_dom"/>
</dbReference>
<dbReference type="Pfam" id="PF02141">
    <property type="entry name" value="DENN"/>
    <property type="match status" value="1"/>
</dbReference>
<dbReference type="Pfam" id="PF03456">
    <property type="entry name" value="uDENN"/>
    <property type="match status" value="1"/>
</dbReference>
<feature type="repeat" description="WD" evidence="2">
    <location>
        <begin position="1055"/>
        <end position="1090"/>
    </location>
</feature>
<dbReference type="Gene3D" id="3.40.50.11500">
    <property type="match status" value="1"/>
</dbReference>
<dbReference type="PANTHER" id="PTHR12296">
    <property type="entry name" value="DENN DOMAIN-CONTAINING PROTEIN 4"/>
    <property type="match status" value="1"/>
</dbReference>
<organism evidence="5 6">
    <name type="scientific">Muraenolepis orangiensis</name>
    <name type="common">Patagonian moray cod</name>
    <dbReference type="NCBI Taxonomy" id="630683"/>
    <lineage>
        <taxon>Eukaryota</taxon>
        <taxon>Metazoa</taxon>
        <taxon>Chordata</taxon>
        <taxon>Craniata</taxon>
        <taxon>Vertebrata</taxon>
        <taxon>Euteleostomi</taxon>
        <taxon>Actinopterygii</taxon>
        <taxon>Neopterygii</taxon>
        <taxon>Teleostei</taxon>
        <taxon>Neoteleostei</taxon>
        <taxon>Acanthomorphata</taxon>
        <taxon>Zeiogadaria</taxon>
        <taxon>Gadariae</taxon>
        <taxon>Gadiformes</taxon>
        <taxon>Muraenolepidoidei</taxon>
        <taxon>Muraenolepididae</taxon>
        <taxon>Muraenolepis</taxon>
    </lineage>
</organism>
<dbReference type="GO" id="GO:0005085">
    <property type="term" value="F:guanyl-nucleotide exchange factor activity"/>
    <property type="evidence" value="ECO:0007669"/>
    <property type="project" value="UniProtKB-KW"/>
</dbReference>
<reference evidence="5" key="1">
    <citation type="submission" date="2022-07" db="EMBL/GenBank/DDBJ databases">
        <title>Chromosome-level genome of Muraenolepis orangiensis.</title>
        <authorList>
            <person name="Kim J."/>
        </authorList>
    </citation>
    <scope>NUCLEOTIDE SEQUENCE</scope>
    <source>
        <strain evidence="5">KU_S4_2022</strain>
        <tissue evidence="5">Muscle</tissue>
    </source>
</reference>
<dbReference type="SMART" id="SM00801">
    <property type="entry name" value="dDENN"/>
    <property type="match status" value="1"/>
</dbReference>
<keyword evidence="1" id="KW-0344">Guanine-nucleotide releasing factor</keyword>
<dbReference type="SUPFAM" id="SSF50978">
    <property type="entry name" value="WD40 repeat-like"/>
    <property type="match status" value="1"/>
</dbReference>
<dbReference type="InterPro" id="IPR051696">
    <property type="entry name" value="DENN_Domain_GEFs"/>
</dbReference>
<dbReference type="InterPro" id="IPR057977">
    <property type="entry name" value="TPR_DENND3"/>
</dbReference>
<name>A0A9Q0IQJ4_9TELE</name>
<feature type="region of interest" description="Disordered" evidence="3">
    <location>
        <begin position="443"/>
        <end position="480"/>
    </location>
</feature>
<evidence type="ECO:0000256" key="2">
    <source>
        <dbReference type="PROSITE-ProRule" id="PRU00221"/>
    </source>
</evidence>
<gene>
    <name evidence="5" type="ORF">NHX12_023895</name>
</gene>
<dbReference type="GO" id="GO:0031410">
    <property type="term" value="C:cytoplasmic vesicle"/>
    <property type="evidence" value="ECO:0007669"/>
    <property type="project" value="TreeGrafter"/>
</dbReference>
<evidence type="ECO:0000256" key="1">
    <source>
        <dbReference type="ARBA" id="ARBA00022658"/>
    </source>
</evidence>
<dbReference type="SMART" id="SM00799">
    <property type="entry name" value="DENN"/>
    <property type="match status" value="1"/>
</dbReference>
<evidence type="ECO:0000313" key="5">
    <source>
        <dbReference type="EMBL" id="KAJ3609372.1"/>
    </source>
</evidence>
<comment type="caution">
    <text evidence="5">The sequence shown here is derived from an EMBL/GenBank/DDBJ whole genome shotgun (WGS) entry which is preliminary data.</text>
</comment>
<dbReference type="InterPro" id="IPR001680">
    <property type="entry name" value="WD40_rpt"/>
</dbReference>
<dbReference type="PROSITE" id="PS50082">
    <property type="entry name" value="WD_REPEATS_2"/>
    <property type="match status" value="1"/>
</dbReference>
<dbReference type="EMBL" id="JANIIK010000039">
    <property type="protein sequence ID" value="KAJ3609372.1"/>
    <property type="molecule type" value="Genomic_DNA"/>
</dbReference>
<dbReference type="AlphaFoldDB" id="A0A9Q0IQJ4"/>
<protein>
    <recommendedName>
        <fullName evidence="4">UDENN domain-containing protein</fullName>
    </recommendedName>
</protein>
<dbReference type="PROSITE" id="PS50294">
    <property type="entry name" value="WD_REPEATS_REGION"/>
    <property type="match status" value="1"/>
</dbReference>
<feature type="compositionally biased region" description="Basic and acidic residues" evidence="3">
    <location>
        <begin position="459"/>
        <end position="468"/>
    </location>
</feature>
<proteinExistence type="predicted"/>
<feature type="compositionally biased region" description="Polar residues" evidence="3">
    <location>
        <begin position="443"/>
        <end position="457"/>
    </location>
</feature>
<dbReference type="Gene3D" id="2.130.10.10">
    <property type="entry name" value="YVTN repeat-like/Quinoprotein amine dehydrogenase"/>
    <property type="match status" value="1"/>
</dbReference>
<evidence type="ECO:0000313" key="6">
    <source>
        <dbReference type="Proteomes" id="UP001148018"/>
    </source>
</evidence>
<evidence type="ECO:0000259" key="4">
    <source>
        <dbReference type="PROSITE" id="PS50211"/>
    </source>
</evidence>
<accession>A0A9Q0IQJ4</accession>
<dbReference type="Pfam" id="PF25570">
    <property type="entry name" value="TPR_DENND3"/>
    <property type="match status" value="1"/>
</dbReference>
<dbReference type="InterPro" id="IPR005112">
    <property type="entry name" value="dDENN_dom"/>
</dbReference>
<dbReference type="Proteomes" id="UP001148018">
    <property type="component" value="Unassembled WGS sequence"/>
</dbReference>
<dbReference type="InterPro" id="IPR037516">
    <property type="entry name" value="Tripartite_DENN"/>
</dbReference>
<keyword evidence="2" id="KW-0853">WD repeat</keyword>
<dbReference type="SMART" id="SM00320">
    <property type="entry name" value="WD40"/>
    <property type="match status" value="2"/>
</dbReference>
<dbReference type="InterPro" id="IPR036322">
    <property type="entry name" value="WD40_repeat_dom_sf"/>
</dbReference>